<dbReference type="AlphaFoldDB" id="A0A816ZYF6"/>
<keyword evidence="2 5" id="KW-0812">Transmembrane</keyword>
<feature type="signal peptide" evidence="6">
    <location>
        <begin position="1"/>
        <end position="22"/>
    </location>
</feature>
<dbReference type="Proteomes" id="UP001295469">
    <property type="component" value="Chromosome A08"/>
</dbReference>
<evidence type="ECO:0000256" key="4">
    <source>
        <dbReference type="ARBA" id="ARBA00023136"/>
    </source>
</evidence>
<dbReference type="GO" id="GO:0046873">
    <property type="term" value="F:metal ion transmembrane transporter activity"/>
    <property type="evidence" value="ECO:0007669"/>
    <property type="project" value="InterPro"/>
</dbReference>
<evidence type="ECO:0000313" key="7">
    <source>
        <dbReference type="EMBL" id="CAF2233832.1"/>
    </source>
</evidence>
<organism evidence="7">
    <name type="scientific">Brassica napus</name>
    <name type="common">Rape</name>
    <dbReference type="NCBI Taxonomy" id="3708"/>
    <lineage>
        <taxon>Eukaryota</taxon>
        <taxon>Viridiplantae</taxon>
        <taxon>Streptophyta</taxon>
        <taxon>Embryophyta</taxon>
        <taxon>Tracheophyta</taxon>
        <taxon>Spermatophyta</taxon>
        <taxon>Magnoliopsida</taxon>
        <taxon>eudicotyledons</taxon>
        <taxon>Gunneridae</taxon>
        <taxon>Pentapetalae</taxon>
        <taxon>rosids</taxon>
        <taxon>malvids</taxon>
        <taxon>Brassicales</taxon>
        <taxon>Brassicaceae</taxon>
        <taxon>Brassiceae</taxon>
        <taxon>Brassica</taxon>
    </lineage>
</organism>
<feature type="transmembrane region" description="Helical" evidence="5">
    <location>
        <begin position="228"/>
        <end position="252"/>
    </location>
</feature>
<keyword evidence="3 5" id="KW-1133">Transmembrane helix</keyword>
<reference evidence="7" key="1">
    <citation type="submission" date="2021-01" db="EMBL/GenBank/DDBJ databases">
        <authorList>
            <consortium name="Genoscope - CEA"/>
            <person name="William W."/>
        </authorList>
    </citation>
    <scope>NUCLEOTIDE SEQUENCE</scope>
</reference>
<dbReference type="InterPro" id="IPR003689">
    <property type="entry name" value="ZIP"/>
</dbReference>
<accession>A0A816ZYF6</accession>
<gene>
    <name evidence="7" type="ORF">DARMORV10_A08P13300.1</name>
</gene>
<dbReference type="Pfam" id="PF02535">
    <property type="entry name" value="Zip"/>
    <property type="match status" value="2"/>
</dbReference>
<feature type="transmembrane region" description="Helical" evidence="5">
    <location>
        <begin position="44"/>
        <end position="65"/>
    </location>
</feature>
<feature type="transmembrane region" description="Helical" evidence="5">
    <location>
        <begin position="299"/>
        <end position="319"/>
    </location>
</feature>
<evidence type="ECO:0000256" key="3">
    <source>
        <dbReference type="ARBA" id="ARBA00022989"/>
    </source>
</evidence>
<evidence type="ECO:0000256" key="1">
    <source>
        <dbReference type="ARBA" id="ARBA00004141"/>
    </source>
</evidence>
<proteinExistence type="predicted"/>
<comment type="subcellular location">
    <subcellularLocation>
        <location evidence="1">Membrane</location>
        <topology evidence="1">Multi-pass membrane protein</topology>
    </subcellularLocation>
</comment>
<feature type="transmembrane region" description="Helical" evidence="5">
    <location>
        <begin position="173"/>
        <end position="196"/>
    </location>
</feature>
<dbReference type="EMBL" id="HG994362">
    <property type="protein sequence ID" value="CAF2233832.1"/>
    <property type="molecule type" value="Genomic_DNA"/>
</dbReference>
<feature type="transmembrane region" description="Helical" evidence="5">
    <location>
        <begin position="264"/>
        <end position="287"/>
    </location>
</feature>
<feature type="chain" id="PRO_5032308833" evidence="6">
    <location>
        <begin position="23"/>
        <end position="381"/>
    </location>
</feature>
<sequence>MGKPLTVVYLVALLVLTVSAAAEEGNDSGCSAAAAVNSEKDLKYKIVAIFSTLIFGVFGVCLPIFGLDGDGFFYACVRQFGAYVMGLASVIYILPDATASLTSSCIGDFPMTGVVVARAAAILTMIESKSFASAFMNISHSENHNGDDDHVDNSASQGHTVSRQDHNKIRQKLVTQVVLELGFVVHSVIIGIVLGASPNLSTIKPLIPAIAFHQLFQGISLGGCISEVILLCFNLSNVIMMFLYLFFFCLCVQAKFELKKTLTMVIVFSLTAPVGIGIGIGIAEIYYKNGQTTMIVSGFLHAAAAGMLLFMAGVTGYNLKPHSTLHMLKALAPLLASASCVSINNPTIKAQLYNKYIKGASSENRSRIPCKPAWLEKYHIA</sequence>
<protein>
    <submittedName>
        <fullName evidence="7">(rape) hypothetical protein</fullName>
    </submittedName>
</protein>
<feature type="transmembrane region" description="Helical" evidence="5">
    <location>
        <begin position="72"/>
        <end position="94"/>
    </location>
</feature>
<name>A0A816ZYF6_BRANA</name>
<feature type="transmembrane region" description="Helical" evidence="5">
    <location>
        <begin position="106"/>
        <end position="126"/>
    </location>
</feature>
<keyword evidence="4 5" id="KW-0472">Membrane</keyword>
<dbReference type="PANTHER" id="PTHR11040">
    <property type="entry name" value="ZINC/IRON TRANSPORTER"/>
    <property type="match status" value="1"/>
</dbReference>
<dbReference type="GO" id="GO:0016020">
    <property type="term" value="C:membrane"/>
    <property type="evidence" value="ECO:0007669"/>
    <property type="project" value="UniProtKB-SubCell"/>
</dbReference>
<evidence type="ECO:0000256" key="6">
    <source>
        <dbReference type="SAM" id="SignalP"/>
    </source>
</evidence>
<dbReference type="PANTHER" id="PTHR11040:SF164">
    <property type="entry name" value="ZINC TRANSPORTER 12-RELATED"/>
    <property type="match status" value="1"/>
</dbReference>
<keyword evidence="6" id="KW-0732">Signal</keyword>
<evidence type="ECO:0000256" key="5">
    <source>
        <dbReference type="SAM" id="Phobius"/>
    </source>
</evidence>
<evidence type="ECO:0000256" key="2">
    <source>
        <dbReference type="ARBA" id="ARBA00022692"/>
    </source>
</evidence>